<accession>A0AAV7Q8N2</accession>
<proteinExistence type="predicted"/>
<organism evidence="2 3">
    <name type="scientific">Pleurodeles waltl</name>
    <name type="common">Iberian ribbed newt</name>
    <dbReference type="NCBI Taxonomy" id="8319"/>
    <lineage>
        <taxon>Eukaryota</taxon>
        <taxon>Metazoa</taxon>
        <taxon>Chordata</taxon>
        <taxon>Craniata</taxon>
        <taxon>Vertebrata</taxon>
        <taxon>Euteleostomi</taxon>
        <taxon>Amphibia</taxon>
        <taxon>Batrachia</taxon>
        <taxon>Caudata</taxon>
        <taxon>Salamandroidea</taxon>
        <taxon>Salamandridae</taxon>
        <taxon>Pleurodelinae</taxon>
        <taxon>Pleurodeles</taxon>
    </lineage>
</organism>
<evidence type="ECO:0000256" key="1">
    <source>
        <dbReference type="SAM" id="MobiDB-lite"/>
    </source>
</evidence>
<feature type="region of interest" description="Disordered" evidence="1">
    <location>
        <begin position="137"/>
        <end position="187"/>
    </location>
</feature>
<evidence type="ECO:0000313" key="3">
    <source>
        <dbReference type="Proteomes" id="UP001066276"/>
    </source>
</evidence>
<gene>
    <name evidence="2" type="ORF">NDU88_002975</name>
</gene>
<keyword evidence="3" id="KW-1185">Reference proteome</keyword>
<feature type="region of interest" description="Disordered" evidence="1">
    <location>
        <begin position="52"/>
        <end position="106"/>
    </location>
</feature>
<reference evidence="2" key="1">
    <citation type="journal article" date="2022" name="bioRxiv">
        <title>Sequencing and chromosome-scale assembly of the giantPleurodeles waltlgenome.</title>
        <authorList>
            <person name="Brown T."/>
            <person name="Elewa A."/>
            <person name="Iarovenko S."/>
            <person name="Subramanian E."/>
            <person name="Araus A.J."/>
            <person name="Petzold A."/>
            <person name="Susuki M."/>
            <person name="Suzuki K.-i.T."/>
            <person name="Hayashi T."/>
            <person name="Toyoda A."/>
            <person name="Oliveira C."/>
            <person name="Osipova E."/>
            <person name="Leigh N.D."/>
            <person name="Simon A."/>
            <person name="Yun M.H."/>
        </authorList>
    </citation>
    <scope>NUCLEOTIDE SEQUENCE</scope>
    <source>
        <strain evidence="2">20211129_DDA</strain>
        <tissue evidence="2">Liver</tissue>
    </source>
</reference>
<feature type="compositionally biased region" description="Low complexity" evidence="1">
    <location>
        <begin position="165"/>
        <end position="176"/>
    </location>
</feature>
<evidence type="ECO:0000313" key="2">
    <source>
        <dbReference type="EMBL" id="KAJ1136560.1"/>
    </source>
</evidence>
<dbReference type="Proteomes" id="UP001066276">
    <property type="component" value="Chromosome 6"/>
</dbReference>
<dbReference type="AlphaFoldDB" id="A0AAV7Q8N2"/>
<name>A0AAV7Q8N2_PLEWA</name>
<protein>
    <submittedName>
        <fullName evidence="2">Uncharacterized protein</fullName>
    </submittedName>
</protein>
<dbReference type="PROSITE" id="PS51257">
    <property type="entry name" value="PROKAR_LIPOPROTEIN"/>
    <property type="match status" value="1"/>
</dbReference>
<sequence>MPMGRATTPALCCSVSFTAACRPQHSQGPRSRSGAAPLRCLTRRIFNWAPGPLPAPPLLRGDSSGVPRCLRADRPRAASARSPARGHNLDRGPAPVLSGGRPHPGAMPLRHPTGRILTCAPGPPLAPPLFSGCPPLSRVSPWPNARPRHQPRDQASGPCPRGRASFSPRHSPGSPRGPDHAWLPPSV</sequence>
<dbReference type="EMBL" id="JANPWB010000010">
    <property type="protein sequence ID" value="KAJ1136560.1"/>
    <property type="molecule type" value="Genomic_DNA"/>
</dbReference>
<comment type="caution">
    <text evidence="2">The sequence shown here is derived from an EMBL/GenBank/DDBJ whole genome shotgun (WGS) entry which is preliminary data.</text>
</comment>